<proteinExistence type="predicted"/>
<keyword evidence="4" id="KW-1185">Reference proteome</keyword>
<dbReference type="SMART" id="SM00564">
    <property type="entry name" value="PQQ"/>
    <property type="match status" value="5"/>
</dbReference>
<dbReference type="InterPro" id="IPR020845">
    <property type="entry name" value="AMP-binding_CS"/>
</dbReference>
<sequence length="1020" mass="113800">MVLRVNHYRHSQAARHTLYLFPKKVSPWSSVLSLLRWIHLIGMLFVATRSNIKFITALDLLAKYSNKFIHVATSSRAATCAAIFCDDAGVEIERLTYQQLLSRARSISHYLKSRLNVDDRFIGLITDGYSAAHLSAMLGILLCGRAFVPLTTSDVDRMRSLCVDHRMTFLVQSAVIDDQSLHLFDEMKERGDVICYIDEVPTIYTDDPSYDLNTEISYSSNSIAYVMHTSGTTGKSKPVRVPHRCVTGNINSIIDRLSLTDLDVTLVASPPGFDPSVGQIFCALSVGGTAVLVHPKMHLIVETISQVVLRHRITYIQVTPSYMTRFPPEISTKMFAEGKVRTIAFGGEKCPSVPQMKKMMGQHILKITIYNLYGITEASIWSSCYRLCEEDISRDIVDVPLGTPLRGSSLALSSYSNENDEEIIGETFVGGTERICLLDGEQEGRCMRPTGDLCRVSRGSVGKISEEDIIQAFVVTEADMVEKDKNDLRKMLEIELTRRMESHSLPDIDFTTIHEAQMKEYKIELQEIRHIIEEISNIEHHKEKKSAENARMVELGCTSIDMARCYNRILFKSGVKNPSEELRTRILNVLLHRTIDEACEEILAMLSSNQPEQQPEDDPMEEEVTEHVAKKTKKGDIYLGFISRSGFTSLSPQTVPQKLQGNLWSVDLSKCVDASPLITLHYNGVDRHKYSCPEKIPGKDVITRAYIGSHSGRFLCVDVDSGRIVWEARLSDRIESTAAVDMDGEIIYIGCYGGDFFGLCSRTGSVLYRYKAGSDIKSIPCIDHRGRLWVGCHDNSLLVLDRNLRLVRNFPTRGAVYSSPCIDRLRHLICVGSHDGILRCFSTETDEVTWSIPLRCPVFSSPCVDDISGRFYVGGCDGNFHCVSWEGKELWCVRLGGALFSSPTYVRQEHLVVTGCHNGTLYGLNADNGNIVWSVPHADDVINGSPSISVDATGKQGSVLACGSVMSQLFLVSSREGRQVKNIEVQGKVFGSTIAMEMDSGVLRVIFGTRDNKLTCIDFS</sequence>
<dbReference type="PROSITE" id="PS00455">
    <property type="entry name" value="AMP_BINDING"/>
    <property type="match status" value="1"/>
</dbReference>
<gene>
    <name evidence="3" type="ORF">PROFUN_06958</name>
</gene>
<organism evidence="3 4">
    <name type="scientific">Planoprotostelium fungivorum</name>
    <dbReference type="NCBI Taxonomy" id="1890364"/>
    <lineage>
        <taxon>Eukaryota</taxon>
        <taxon>Amoebozoa</taxon>
        <taxon>Evosea</taxon>
        <taxon>Variosea</taxon>
        <taxon>Cavosteliida</taxon>
        <taxon>Cavosteliaceae</taxon>
        <taxon>Planoprotostelium</taxon>
    </lineage>
</organism>
<dbReference type="Proteomes" id="UP000241769">
    <property type="component" value="Unassembled WGS sequence"/>
</dbReference>
<dbReference type="OrthoDB" id="408177at2759"/>
<dbReference type="InterPro" id="IPR000873">
    <property type="entry name" value="AMP-dep_synth/lig_dom"/>
</dbReference>
<feature type="domain" description="Pyrrolo-quinoline quinone repeat" evidence="2">
    <location>
        <begin position="668"/>
        <end position="1019"/>
    </location>
</feature>
<evidence type="ECO:0000259" key="2">
    <source>
        <dbReference type="Pfam" id="PF13570"/>
    </source>
</evidence>
<dbReference type="InterPro" id="IPR015943">
    <property type="entry name" value="WD40/YVTN_repeat-like_dom_sf"/>
</dbReference>
<dbReference type="InterPro" id="IPR018391">
    <property type="entry name" value="PQQ_b-propeller_rpt"/>
</dbReference>
<dbReference type="SUPFAM" id="SSF56801">
    <property type="entry name" value="Acetyl-CoA synthetase-like"/>
    <property type="match status" value="1"/>
</dbReference>
<comment type="caution">
    <text evidence="3">The sequence shown here is derived from an EMBL/GenBank/DDBJ whole genome shotgun (WGS) entry which is preliminary data.</text>
</comment>
<dbReference type="InParanoid" id="A0A2P6NNA8"/>
<feature type="domain" description="AMP-dependent synthetase/ligase" evidence="1">
    <location>
        <begin position="87"/>
        <end position="413"/>
    </location>
</feature>
<dbReference type="Gene3D" id="3.40.50.12780">
    <property type="entry name" value="N-terminal domain of ligase-like"/>
    <property type="match status" value="1"/>
</dbReference>
<dbReference type="InterPro" id="IPR011047">
    <property type="entry name" value="Quinoprotein_ADH-like_sf"/>
</dbReference>
<dbReference type="Pfam" id="PF00501">
    <property type="entry name" value="AMP-binding"/>
    <property type="match status" value="1"/>
</dbReference>
<dbReference type="AlphaFoldDB" id="A0A2P6NNA8"/>
<dbReference type="InterPro" id="IPR042099">
    <property type="entry name" value="ANL_N_sf"/>
</dbReference>
<evidence type="ECO:0000259" key="1">
    <source>
        <dbReference type="Pfam" id="PF00501"/>
    </source>
</evidence>
<dbReference type="SUPFAM" id="SSF50998">
    <property type="entry name" value="Quinoprotein alcohol dehydrogenase-like"/>
    <property type="match status" value="1"/>
</dbReference>
<dbReference type="Gene3D" id="2.40.128.630">
    <property type="match status" value="1"/>
</dbReference>
<name>A0A2P6NNA8_9EUKA</name>
<evidence type="ECO:0000313" key="4">
    <source>
        <dbReference type="Proteomes" id="UP000241769"/>
    </source>
</evidence>
<dbReference type="Gene3D" id="2.130.10.10">
    <property type="entry name" value="YVTN repeat-like/Quinoprotein amine dehydrogenase"/>
    <property type="match status" value="1"/>
</dbReference>
<dbReference type="EMBL" id="MDYQ01000045">
    <property type="protein sequence ID" value="PRP85412.1"/>
    <property type="molecule type" value="Genomic_DNA"/>
</dbReference>
<dbReference type="InterPro" id="IPR002372">
    <property type="entry name" value="PQQ_rpt_dom"/>
</dbReference>
<dbReference type="PANTHER" id="PTHR44394:SF1">
    <property type="entry name" value="BETA-ALANINE-ACTIVATING ENZYME"/>
    <property type="match status" value="1"/>
</dbReference>
<dbReference type="GO" id="GO:0043041">
    <property type="term" value="P:amino acid activation for nonribosomal peptide biosynthetic process"/>
    <property type="evidence" value="ECO:0007669"/>
    <property type="project" value="TreeGrafter"/>
</dbReference>
<reference evidence="3 4" key="1">
    <citation type="journal article" date="2018" name="Genome Biol. Evol.">
        <title>Multiple Roots of Fruiting Body Formation in Amoebozoa.</title>
        <authorList>
            <person name="Hillmann F."/>
            <person name="Forbes G."/>
            <person name="Novohradska S."/>
            <person name="Ferling I."/>
            <person name="Riege K."/>
            <person name="Groth M."/>
            <person name="Westermann M."/>
            <person name="Marz M."/>
            <person name="Spaller T."/>
            <person name="Winckler T."/>
            <person name="Schaap P."/>
            <person name="Glockner G."/>
        </authorList>
    </citation>
    <scope>NUCLEOTIDE SEQUENCE [LARGE SCALE GENOMIC DNA]</scope>
    <source>
        <strain evidence="3 4">Jena</strain>
    </source>
</reference>
<protein>
    <submittedName>
        <fullName evidence="3">Uncharacterized protein</fullName>
    </submittedName>
</protein>
<accession>A0A2P6NNA8</accession>
<dbReference type="PANTHER" id="PTHR44394">
    <property type="entry name" value="BETA-ALANINE-ACTIVATING ENZYME"/>
    <property type="match status" value="1"/>
</dbReference>
<dbReference type="Pfam" id="PF13570">
    <property type="entry name" value="Beta-prop_ACSF4"/>
    <property type="match status" value="1"/>
</dbReference>
<dbReference type="STRING" id="1890364.A0A2P6NNA8"/>
<dbReference type="InterPro" id="IPR052091">
    <property type="entry name" value="Beta-ala_Activ/Resist"/>
</dbReference>
<evidence type="ECO:0000313" key="3">
    <source>
        <dbReference type="EMBL" id="PRP85412.1"/>
    </source>
</evidence>